<dbReference type="OrthoDB" id="2803160at2759"/>
<dbReference type="VEuPathDB" id="FungiDB:BD410DRAFT_810433"/>
<dbReference type="STRING" id="50990.A0A4Y7PDY7"/>
<organism evidence="1 2">
    <name type="scientific">Rickenella mellea</name>
    <dbReference type="NCBI Taxonomy" id="50990"/>
    <lineage>
        <taxon>Eukaryota</taxon>
        <taxon>Fungi</taxon>
        <taxon>Dikarya</taxon>
        <taxon>Basidiomycota</taxon>
        <taxon>Agaricomycotina</taxon>
        <taxon>Agaricomycetes</taxon>
        <taxon>Hymenochaetales</taxon>
        <taxon>Rickenellaceae</taxon>
        <taxon>Rickenella</taxon>
    </lineage>
</organism>
<name>A0A4Y7PDY7_9AGAM</name>
<proteinExistence type="predicted"/>
<protein>
    <submittedName>
        <fullName evidence="1">Uncharacterized protein</fullName>
    </submittedName>
</protein>
<keyword evidence="2" id="KW-1185">Reference proteome</keyword>
<sequence length="171" mass="19891">MRFNVLARPPIVIDHTQHRNLLENISTTDGSSASSALFEQQPREETGSSAFAVQLKKLYRVLMNVKAKALKLHDWEVPNVSLRQPNRTQPDSEAEEQEKWSKFVAEHECVVALEHLQDYLYYAYKFYSMLLEKCSLDAFKSGWLEALSDLSRYRMEITLKSWNKSCLLKVF</sequence>
<gene>
    <name evidence="1" type="ORF">BD410DRAFT_810433</name>
</gene>
<evidence type="ECO:0000313" key="2">
    <source>
        <dbReference type="Proteomes" id="UP000294933"/>
    </source>
</evidence>
<dbReference type="AlphaFoldDB" id="A0A4Y7PDY7"/>
<reference evidence="1 2" key="1">
    <citation type="submission" date="2018-06" db="EMBL/GenBank/DDBJ databases">
        <title>A transcriptomic atlas of mushroom development highlights an independent origin of complex multicellularity.</title>
        <authorList>
            <consortium name="DOE Joint Genome Institute"/>
            <person name="Krizsan K."/>
            <person name="Almasi E."/>
            <person name="Merenyi Z."/>
            <person name="Sahu N."/>
            <person name="Viragh M."/>
            <person name="Koszo T."/>
            <person name="Mondo S."/>
            <person name="Kiss B."/>
            <person name="Balint B."/>
            <person name="Kues U."/>
            <person name="Barry K."/>
            <person name="Hegedus J.C."/>
            <person name="Henrissat B."/>
            <person name="Johnson J."/>
            <person name="Lipzen A."/>
            <person name="Ohm R."/>
            <person name="Nagy I."/>
            <person name="Pangilinan J."/>
            <person name="Yan J."/>
            <person name="Xiong Y."/>
            <person name="Grigoriev I.V."/>
            <person name="Hibbett D.S."/>
            <person name="Nagy L.G."/>
        </authorList>
    </citation>
    <scope>NUCLEOTIDE SEQUENCE [LARGE SCALE GENOMIC DNA]</scope>
    <source>
        <strain evidence="1 2">SZMC22713</strain>
    </source>
</reference>
<dbReference type="Proteomes" id="UP000294933">
    <property type="component" value="Unassembled WGS sequence"/>
</dbReference>
<accession>A0A4Y7PDY7</accession>
<evidence type="ECO:0000313" key="1">
    <source>
        <dbReference type="EMBL" id="TDL13564.1"/>
    </source>
</evidence>
<dbReference type="EMBL" id="ML170549">
    <property type="protein sequence ID" value="TDL13564.1"/>
    <property type="molecule type" value="Genomic_DNA"/>
</dbReference>